<dbReference type="NCBIfam" id="TIGR01158">
    <property type="entry name" value="SUI1_rel"/>
    <property type="match status" value="1"/>
</dbReference>
<keyword evidence="3" id="KW-0648">Protein biosynthesis</keyword>
<dbReference type="CDD" id="cd11567">
    <property type="entry name" value="YciH_like"/>
    <property type="match status" value="1"/>
</dbReference>
<dbReference type="EMBL" id="JACXWD010000118">
    <property type="protein sequence ID" value="MBD3869579.1"/>
    <property type="molecule type" value="Genomic_DNA"/>
</dbReference>
<dbReference type="Gene3D" id="3.30.780.10">
    <property type="entry name" value="SUI1-like domain"/>
    <property type="match status" value="1"/>
</dbReference>
<dbReference type="Proteomes" id="UP000648239">
    <property type="component" value="Unassembled WGS sequence"/>
</dbReference>
<evidence type="ECO:0000256" key="1">
    <source>
        <dbReference type="ARBA" id="ARBA00005422"/>
    </source>
</evidence>
<dbReference type="PANTHER" id="PTHR12789:SF0">
    <property type="entry name" value="DENSITY-REGULATED PROTEIN"/>
    <property type="match status" value="1"/>
</dbReference>
<dbReference type="InterPro" id="IPR036877">
    <property type="entry name" value="SUI1_dom_sf"/>
</dbReference>
<dbReference type="PIRSF" id="PIRSF037511">
    <property type="entry name" value="Transl_init_SUI1_pro"/>
    <property type="match status" value="1"/>
</dbReference>
<dbReference type="GO" id="GO:0002188">
    <property type="term" value="P:translation reinitiation"/>
    <property type="evidence" value="ECO:0007669"/>
    <property type="project" value="TreeGrafter"/>
</dbReference>
<comment type="caution">
    <text evidence="5">The sequence shown here is derived from an EMBL/GenBank/DDBJ whole genome shotgun (WGS) entry which is preliminary data.</text>
</comment>
<dbReference type="FunFam" id="3.30.780.10:FF:000002">
    <property type="entry name" value="Stress response translation initiation inhibitor"/>
    <property type="match status" value="1"/>
</dbReference>
<dbReference type="InterPro" id="IPR005872">
    <property type="entry name" value="SUI1_arc_bac"/>
</dbReference>
<protein>
    <submittedName>
        <fullName evidence="5">Translation initiation factor Sui1</fullName>
    </submittedName>
</protein>
<dbReference type="GO" id="GO:0001731">
    <property type="term" value="P:formation of translation preinitiation complex"/>
    <property type="evidence" value="ECO:0007669"/>
    <property type="project" value="TreeGrafter"/>
</dbReference>
<keyword evidence="2" id="KW-0810">Translation regulation</keyword>
<dbReference type="NCBIfam" id="NF005297">
    <property type="entry name" value="PRK06824.1"/>
    <property type="match status" value="1"/>
</dbReference>
<dbReference type="PROSITE" id="PS50296">
    <property type="entry name" value="SUI1"/>
    <property type="match status" value="1"/>
</dbReference>
<dbReference type="PANTHER" id="PTHR12789">
    <property type="entry name" value="DENSITY-REGULATED PROTEIN HOMOLOG"/>
    <property type="match status" value="1"/>
</dbReference>
<evidence type="ECO:0000256" key="2">
    <source>
        <dbReference type="ARBA" id="ARBA00022845"/>
    </source>
</evidence>
<name>A0A8J6Y763_9BACT</name>
<dbReference type="InterPro" id="IPR001950">
    <property type="entry name" value="SUI1"/>
</dbReference>
<evidence type="ECO:0000256" key="3">
    <source>
        <dbReference type="ARBA" id="ARBA00022917"/>
    </source>
</evidence>
<dbReference type="GO" id="GO:0003729">
    <property type="term" value="F:mRNA binding"/>
    <property type="evidence" value="ECO:0007669"/>
    <property type="project" value="TreeGrafter"/>
</dbReference>
<evidence type="ECO:0000259" key="4">
    <source>
        <dbReference type="PROSITE" id="PS50296"/>
    </source>
</evidence>
<dbReference type="SUPFAM" id="SSF55159">
    <property type="entry name" value="eIF1-like"/>
    <property type="match status" value="1"/>
</dbReference>
<dbReference type="AlphaFoldDB" id="A0A8J6Y763"/>
<evidence type="ECO:0000313" key="6">
    <source>
        <dbReference type="Proteomes" id="UP000648239"/>
    </source>
</evidence>
<reference evidence="5 6" key="1">
    <citation type="submission" date="2020-08" db="EMBL/GenBank/DDBJ databases">
        <title>Acidobacteriota in marine sediments use diverse sulfur dissimilation pathways.</title>
        <authorList>
            <person name="Wasmund K."/>
        </authorList>
    </citation>
    <scope>NUCLEOTIDE SEQUENCE [LARGE SCALE GENOMIC DNA]</scope>
    <source>
        <strain evidence="5">MAG AM4</strain>
    </source>
</reference>
<organism evidence="5 6">
    <name type="scientific">Candidatus Polarisedimenticola svalbardensis</name>
    <dbReference type="NCBI Taxonomy" id="2886004"/>
    <lineage>
        <taxon>Bacteria</taxon>
        <taxon>Pseudomonadati</taxon>
        <taxon>Acidobacteriota</taxon>
        <taxon>Candidatus Polarisedimenticolia</taxon>
        <taxon>Candidatus Polarisedimenticolales</taxon>
        <taxon>Candidatus Polarisedimenticolaceae</taxon>
        <taxon>Candidatus Polarisedimenticola</taxon>
    </lineage>
</organism>
<sequence length="115" mass="12061">MVARVVYSSDKGRVCPNCGHPEKLCRCSADSSSPRGDGIVRVRREVKGRKGKTVTTITGLPLAAAELKELAGNLKRKCGSGGSIRDGIVEIQGDHVDLLLGQLSGLGYTVKRAGG</sequence>
<proteinExistence type="inferred from homology"/>
<comment type="similarity">
    <text evidence="1">Belongs to the SUI1 family.</text>
</comment>
<dbReference type="GO" id="GO:0003743">
    <property type="term" value="F:translation initiation factor activity"/>
    <property type="evidence" value="ECO:0007669"/>
    <property type="project" value="UniProtKB-KW"/>
</dbReference>
<dbReference type="Pfam" id="PF01253">
    <property type="entry name" value="SUI1"/>
    <property type="match status" value="1"/>
</dbReference>
<feature type="domain" description="SUI1" evidence="4">
    <location>
        <begin position="44"/>
        <end position="107"/>
    </location>
</feature>
<keyword evidence="5" id="KW-0396">Initiation factor</keyword>
<dbReference type="GO" id="GO:0006417">
    <property type="term" value="P:regulation of translation"/>
    <property type="evidence" value="ECO:0007669"/>
    <property type="project" value="UniProtKB-KW"/>
</dbReference>
<dbReference type="InterPro" id="IPR050318">
    <property type="entry name" value="DENR/SUI1_TIF"/>
</dbReference>
<accession>A0A8J6Y763</accession>
<evidence type="ECO:0000313" key="5">
    <source>
        <dbReference type="EMBL" id="MBD3869579.1"/>
    </source>
</evidence>
<gene>
    <name evidence="5" type="ORF">IFK94_15775</name>
</gene>